<protein>
    <submittedName>
        <fullName evidence="6">2-hydroxyacid dehydrogenase</fullName>
    </submittedName>
</protein>
<dbReference type="Pfam" id="PF00389">
    <property type="entry name" value="2-Hacid_dh"/>
    <property type="match status" value="1"/>
</dbReference>
<evidence type="ECO:0000313" key="7">
    <source>
        <dbReference type="Proteomes" id="UP001200430"/>
    </source>
</evidence>
<feature type="domain" description="D-isomer specific 2-hydroxyacid dehydrogenase NAD-binding" evidence="5">
    <location>
        <begin position="110"/>
        <end position="286"/>
    </location>
</feature>
<dbReference type="Proteomes" id="UP001200430">
    <property type="component" value="Unassembled WGS sequence"/>
</dbReference>
<dbReference type="SUPFAM" id="SSF52283">
    <property type="entry name" value="Formate/glycerate dehydrogenase catalytic domain-like"/>
    <property type="match status" value="1"/>
</dbReference>
<dbReference type="Gene3D" id="3.40.50.720">
    <property type="entry name" value="NAD(P)-binding Rossmann-like Domain"/>
    <property type="match status" value="2"/>
</dbReference>
<dbReference type="EMBL" id="JAKGUD010000013">
    <property type="protein sequence ID" value="MCF4143295.1"/>
    <property type="molecule type" value="Genomic_DNA"/>
</dbReference>
<evidence type="ECO:0000256" key="1">
    <source>
        <dbReference type="ARBA" id="ARBA00023002"/>
    </source>
</evidence>
<dbReference type="Pfam" id="PF02826">
    <property type="entry name" value="2-Hacid_dh_C"/>
    <property type="match status" value="1"/>
</dbReference>
<proteinExistence type="inferred from homology"/>
<evidence type="ECO:0000259" key="5">
    <source>
        <dbReference type="Pfam" id="PF02826"/>
    </source>
</evidence>
<dbReference type="InterPro" id="IPR006139">
    <property type="entry name" value="D-isomer_2_OHA_DH_cat_dom"/>
</dbReference>
<evidence type="ECO:0000256" key="3">
    <source>
        <dbReference type="RuleBase" id="RU003719"/>
    </source>
</evidence>
<dbReference type="InterPro" id="IPR036291">
    <property type="entry name" value="NAD(P)-bd_dom_sf"/>
</dbReference>
<evidence type="ECO:0000313" key="6">
    <source>
        <dbReference type="EMBL" id="MCF4143295.1"/>
    </source>
</evidence>
<sequence>MKIVLTENNGKLQELIDEEIKPELEGCDFVFCRSEEEIRKNLPDAEVLLTSSRGISREDLKIAEKLRLVQFVGVGYDSADLEACSEFDVKVANVPSWRSGNAESVAETAIMHMLILAKRTHLFEETFRARRIFAPFSTALWKKRVLVVGLGGVGHAIVERLTGLGMEVVGANRTIRPQFSQWGLKEVFPLSRLDEAIRGCRFVVLALPSNPETDGIIDGKILQAMDPDSWLINVARPSLVDREDFLKALNENQIAGAGLDVIWEEPADPNDPLFKDPRLSLSPHTGGVTDEFYKGAIAGIKENLSRQRDDREILNVVNETSKKRREKNDGNLSG</sequence>
<reference evidence="6 7" key="1">
    <citation type="submission" date="2022-01" db="EMBL/GenBank/DDBJ databases">
        <title>Dethiosulfovibrio faecalis sp. nov., a novel proteolytic, non-sulfur-reducing bacterium isolated from a marine aquaculture solid waste bioreactor.</title>
        <authorList>
            <person name="Grabowski S."/>
            <person name="Apolinario E."/>
            <person name="Schneider N."/>
            <person name="Marshall C.W."/>
            <person name="Sowers K.R."/>
        </authorList>
    </citation>
    <scope>NUCLEOTIDE SEQUENCE [LARGE SCALE GENOMIC DNA]</scope>
    <source>
        <strain evidence="6 7">DSM 12537</strain>
    </source>
</reference>
<keyword evidence="2" id="KW-0520">NAD</keyword>
<evidence type="ECO:0000256" key="2">
    <source>
        <dbReference type="ARBA" id="ARBA00023027"/>
    </source>
</evidence>
<dbReference type="PANTHER" id="PTHR10996:SF178">
    <property type="entry name" value="2-HYDROXYACID DEHYDROGENASE YGL185C-RELATED"/>
    <property type="match status" value="1"/>
</dbReference>
<comment type="caution">
    <text evidence="6">The sequence shown here is derived from an EMBL/GenBank/DDBJ whole genome shotgun (WGS) entry which is preliminary data.</text>
</comment>
<keyword evidence="7" id="KW-1185">Reference proteome</keyword>
<dbReference type="InterPro" id="IPR006140">
    <property type="entry name" value="D-isomer_DH_NAD-bd"/>
</dbReference>
<keyword evidence="1 3" id="KW-0560">Oxidoreductase</keyword>
<organism evidence="6 7">
    <name type="scientific">Dethiosulfovibrio marinus</name>
    <dbReference type="NCBI Taxonomy" id="133532"/>
    <lineage>
        <taxon>Bacteria</taxon>
        <taxon>Thermotogati</taxon>
        <taxon>Synergistota</taxon>
        <taxon>Synergistia</taxon>
        <taxon>Synergistales</taxon>
        <taxon>Dethiosulfovibrionaceae</taxon>
        <taxon>Dethiosulfovibrio</taxon>
    </lineage>
</organism>
<name>A0ABS9EQ54_9BACT</name>
<feature type="domain" description="D-isomer specific 2-hydroxyacid dehydrogenase catalytic" evidence="4">
    <location>
        <begin position="23"/>
        <end position="318"/>
    </location>
</feature>
<evidence type="ECO:0000259" key="4">
    <source>
        <dbReference type="Pfam" id="PF00389"/>
    </source>
</evidence>
<dbReference type="PANTHER" id="PTHR10996">
    <property type="entry name" value="2-HYDROXYACID DEHYDROGENASE-RELATED"/>
    <property type="match status" value="1"/>
</dbReference>
<dbReference type="RefSeq" id="WP_236099997.1">
    <property type="nucleotide sequence ID" value="NZ_JAKGUD010000013.1"/>
</dbReference>
<accession>A0ABS9EQ54</accession>
<gene>
    <name evidence="6" type="ORF">L2W38_10770</name>
</gene>
<dbReference type="CDD" id="cd12175">
    <property type="entry name" value="2-Hacid_dh_11"/>
    <property type="match status" value="1"/>
</dbReference>
<dbReference type="SUPFAM" id="SSF51735">
    <property type="entry name" value="NAD(P)-binding Rossmann-fold domains"/>
    <property type="match status" value="1"/>
</dbReference>
<dbReference type="InterPro" id="IPR050223">
    <property type="entry name" value="D-isomer_2-hydroxyacid_DH"/>
</dbReference>
<comment type="similarity">
    <text evidence="3">Belongs to the D-isomer specific 2-hydroxyacid dehydrogenase family.</text>
</comment>